<accession>A0A329S853</accession>
<protein>
    <submittedName>
        <fullName evidence="1">Uncharacterized protein</fullName>
    </submittedName>
</protein>
<comment type="caution">
    <text evidence="1">The sequence shown here is derived from an EMBL/GenBank/DDBJ whole genome shotgun (WGS) entry which is preliminary data.</text>
</comment>
<organism evidence="1 2">
    <name type="scientific">Phytophthora cactorum</name>
    <dbReference type="NCBI Taxonomy" id="29920"/>
    <lineage>
        <taxon>Eukaryota</taxon>
        <taxon>Sar</taxon>
        <taxon>Stramenopiles</taxon>
        <taxon>Oomycota</taxon>
        <taxon>Peronosporomycetes</taxon>
        <taxon>Peronosporales</taxon>
        <taxon>Peronosporaceae</taxon>
        <taxon>Phytophthora</taxon>
    </lineage>
</organism>
<reference evidence="1 2" key="1">
    <citation type="submission" date="2018-01" db="EMBL/GenBank/DDBJ databases">
        <title>Draft genome of the strawberry crown rot pathogen Phytophthora cactorum.</title>
        <authorList>
            <person name="Armitage A.D."/>
            <person name="Lysoe E."/>
            <person name="Nellist C.F."/>
            <person name="Harrison R.J."/>
            <person name="Brurberg M.B."/>
        </authorList>
    </citation>
    <scope>NUCLEOTIDE SEQUENCE [LARGE SCALE GENOMIC DNA]</scope>
    <source>
        <strain evidence="1 2">10300</strain>
    </source>
</reference>
<dbReference type="EMBL" id="MJFZ01000310">
    <property type="protein sequence ID" value="RAW31722.1"/>
    <property type="molecule type" value="Genomic_DNA"/>
</dbReference>
<dbReference type="AlphaFoldDB" id="A0A329S853"/>
<dbReference type="VEuPathDB" id="FungiDB:PC110_g11942"/>
<keyword evidence="2" id="KW-1185">Reference proteome</keyword>
<evidence type="ECO:0000313" key="2">
    <source>
        <dbReference type="Proteomes" id="UP000251314"/>
    </source>
</evidence>
<sequence>MPGESTFADGRKSWKACPTRAQQSHAAVSRSFFPPGTDGIQDERTPNLDGNLAIDEDENEEIRPVAKGMNRITNGMYADINNPEVATDEYFVDRTILTTTNAIVHRITDTVAGHLSGQAKEYVSLDSVENDGDGSFLEPEFSLDALQWNSTT</sequence>
<gene>
    <name evidence="1" type="ORF">PC110_g11942</name>
</gene>
<proteinExistence type="predicted"/>
<dbReference type="OrthoDB" id="10313632at2759"/>
<evidence type="ECO:0000313" key="1">
    <source>
        <dbReference type="EMBL" id="RAW31722.1"/>
    </source>
</evidence>
<dbReference type="Proteomes" id="UP000251314">
    <property type="component" value="Unassembled WGS sequence"/>
</dbReference>
<name>A0A329S853_9STRA</name>